<feature type="region of interest" description="Disordered" evidence="1">
    <location>
        <begin position="28"/>
        <end position="62"/>
    </location>
</feature>
<feature type="compositionally biased region" description="Basic and acidic residues" evidence="1">
    <location>
        <begin position="45"/>
        <end position="57"/>
    </location>
</feature>
<protein>
    <submittedName>
        <fullName evidence="2">Uncharacterized protein</fullName>
    </submittedName>
</protein>
<accession>A0AAV5ETS3</accession>
<reference evidence="2" key="2">
    <citation type="submission" date="2021-12" db="EMBL/GenBank/DDBJ databases">
        <title>Resequencing data analysis of finger millet.</title>
        <authorList>
            <person name="Hatakeyama M."/>
            <person name="Aluri S."/>
            <person name="Balachadran M.T."/>
            <person name="Sivarajan S.R."/>
            <person name="Poveda L."/>
            <person name="Shimizu-Inatsugi R."/>
            <person name="Schlapbach R."/>
            <person name="Sreeman S.M."/>
            <person name="Shimizu K.K."/>
        </authorList>
    </citation>
    <scope>NUCLEOTIDE SEQUENCE</scope>
</reference>
<keyword evidence="3" id="KW-1185">Reference proteome</keyword>
<sequence length="113" mass="13314">MMSISGEMTWAEVSRELPAIDMEFGADQMKRGRLRDRNRLRKEKKSMTEKGKNPSTRDEEEDIMVVDEEEVDQHEMRMYRSFWEQCFGALHGSFEKTRFISAVDWSVTHGCDT</sequence>
<proteinExistence type="predicted"/>
<evidence type="ECO:0000313" key="2">
    <source>
        <dbReference type="EMBL" id="GJN26237.1"/>
    </source>
</evidence>
<dbReference type="AlphaFoldDB" id="A0AAV5ETS3"/>
<reference evidence="2" key="1">
    <citation type="journal article" date="2018" name="DNA Res.">
        <title>Multiple hybrid de novo genome assembly of finger millet, an orphan allotetraploid crop.</title>
        <authorList>
            <person name="Hatakeyama M."/>
            <person name="Aluri S."/>
            <person name="Balachadran M.T."/>
            <person name="Sivarajan S.R."/>
            <person name="Patrignani A."/>
            <person name="Gruter S."/>
            <person name="Poveda L."/>
            <person name="Shimizu-Inatsugi R."/>
            <person name="Baeten J."/>
            <person name="Francoijs K.J."/>
            <person name="Nataraja K.N."/>
            <person name="Reddy Y.A.N."/>
            <person name="Phadnis S."/>
            <person name="Ravikumar R.L."/>
            <person name="Schlapbach R."/>
            <person name="Sreeman S.M."/>
            <person name="Shimizu K.K."/>
        </authorList>
    </citation>
    <scope>NUCLEOTIDE SEQUENCE</scope>
</reference>
<dbReference type="EMBL" id="BQKI01000079">
    <property type="protein sequence ID" value="GJN26237.1"/>
    <property type="molecule type" value="Genomic_DNA"/>
</dbReference>
<name>A0AAV5ETS3_ELECO</name>
<evidence type="ECO:0000256" key="1">
    <source>
        <dbReference type="SAM" id="MobiDB-lite"/>
    </source>
</evidence>
<feature type="compositionally biased region" description="Basic residues" evidence="1">
    <location>
        <begin position="31"/>
        <end position="44"/>
    </location>
</feature>
<evidence type="ECO:0000313" key="3">
    <source>
        <dbReference type="Proteomes" id="UP001054889"/>
    </source>
</evidence>
<organism evidence="2 3">
    <name type="scientific">Eleusine coracana subsp. coracana</name>
    <dbReference type="NCBI Taxonomy" id="191504"/>
    <lineage>
        <taxon>Eukaryota</taxon>
        <taxon>Viridiplantae</taxon>
        <taxon>Streptophyta</taxon>
        <taxon>Embryophyta</taxon>
        <taxon>Tracheophyta</taxon>
        <taxon>Spermatophyta</taxon>
        <taxon>Magnoliopsida</taxon>
        <taxon>Liliopsida</taxon>
        <taxon>Poales</taxon>
        <taxon>Poaceae</taxon>
        <taxon>PACMAD clade</taxon>
        <taxon>Chloridoideae</taxon>
        <taxon>Cynodonteae</taxon>
        <taxon>Eleusininae</taxon>
        <taxon>Eleusine</taxon>
    </lineage>
</organism>
<gene>
    <name evidence="2" type="primary">gb14155</name>
    <name evidence="2" type="ORF">PR202_gb14155</name>
</gene>
<dbReference type="Proteomes" id="UP001054889">
    <property type="component" value="Unassembled WGS sequence"/>
</dbReference>
<comment type="caution">
    <text evidence="2">The sequence shown here is derived from an EMBL/GenBank/DDBJ whole genome shotgun (WGS) entry which is preliminary data.</text>
</comment>